<evidence type="ECO:0000313" key="1">
    <source>
        <dbReference type="EMBL" id="JAH42962.1"/>
    </source>
</evidence>
<proteinExistence type="predicted"/>
<organism evidence="1">
    <name type="scientific">Anguilla anguilla</name>
    <name type="common">European freshwater eel</name>
    <name type="synonym">Muraena anguilla</name>
    <dbReference type="NCBI Taxonomy" id="7936"/>
    <lineage>
        <taxon>Eukaryota</taxon>
        <taxon>Metazoa</taxon>
        <taxon>Chordata</taxon>
        <taxon>Craniata</taxon>
        <taxon>Vertebrata</taxon>
        <taxon>Euteleostomi</taxon>
        <taxon>Actinopterygii</taxon>
        <taxon>Neopterygii</taxon>
        <taxon>Teleostei</taxon>
        <taxon>Anguilliformes</taxon>
        <taxon>Anguillidae</taxon>
        <taxon>Anguilla</taxon>
    </lineage>
</organism>
<name>A0A0E9SNZ3_ANGAN</name>
<sequence length="20" mass="2306">MLYGCSRPRFFLETLKSGVT</sequence>
<reference evidence="1" key="2">
    <citation type="journal article" date="2015" name="Fish Shellfish Immunol.">
        <title>Early steps in the European eel (Anguilla anguilla)-Vibrio vulnificus interaction in the gills: Role of the RtxA13 toxin.</title>
        <authorList>
            <person name="Callol A."/>
            <person name="Pajuelo D."/>
            <person name="Ebbesson L."/>
            <person name="Teles M."/>
            <person name="MacKenzie S."/>
            <person name="Amaro C."/>
        </authorList>
    </citation>
    <scope>NUCLEOTIDE SEQUENCE</scope>
</reference>
<dbReference type="EMBL" id="GBXM01065615">
    <property type="protein sequence ID" value="JAH42962.1"/>
    <property type="molecule type" value="Transcribed_RNA"/>
</dbReference>
<accession>A0A0E9SNZ3</accession>
<protein>
    <submittedName>
        <fullName evidence="1">Uncharacterized protein</fullName>
    </submittedName>
</protein>
<reference evidence="1" key="1">
    <citation type="submission" date="2014-11" db="EMBL/GenBank/DDBJ databases">
        <authorList>
            <person name="Amaro Gonzalez C."/>
        </authorList>
    </citation>
    <scope>NUCLEOTIDE SEQUENCE</scope>
</reference>
<dbReference type="AlphaFoldDB" id="A0A0E9SNZ3"/>